<keyword evidence="3" id="KW-1185">Reference proteome</keyword>
<dbReference type="Proteomes" id="UP000290378">
    <property type="component" value="Unassembled WGS sequence"/>
</dbReference>
<dbReference type="AlphaFoldDB" id="A0AA94FBU3"/>
<proteinExistence type="predicted"/>
<dbReference type="RefSeq" id="WP_129014741.1">
    <property type="nucleotide sequence ID" value="NZ_NXII01000096.1"/>
</dbReference>
<name>A0AA94FBU3_9BACT</name>
<keyword evidence="1" id="KW-1133">Transmembrane helix</keyword>
<keyword evidence="1" id="KW-0812">Transmembrane</keyword>
<keyword evidence="1" id="KW-0472">Membrane</keyword>
<gene>
    <name evidence="2" type="ORF">CP963_14220</name>
</gene>
<dbReference type="EMBL" id="NXII01000096">
    <property type="protein sequence ID" value="RXI35445.1"/>
    <property type="molecule type" value="Genomic_DNA"/>
</dbReference>
<evidence type="ECO:0000313" key="3">
    <source>
        <dbReference type="Proteomes" id="UP000290378"/>
    </source>
</evidence>
<accession>A0AA94FBU3</accession>
<feature type="transmembrane region" description="Helical" evidence="1">
    <location>
        <begin position="30"/>
        <end position="49"/>
    </location>
</feature>
<reference evidence="2 3" key="1">
    <citation type="submission" date="2017-09" db="EMBL/GenBank/DDBJ databases">
        <title>Genomics of the genus Arcobacter.</title>
        <authorList>
            <person name="Perez-Cataluna A."/>
            <person name="Figueras M.J."/>
            <person name="Salas-Masso N."/>
        </authorList>
    </citation>
    <scope>NUCLEOTIDE SEQUENCE [LARGE SCALE GENOMIC DNA]</scope>
    <source>
        <strain evidence="2 3">CECT 7834</strain>
    </source>
</reference>
<evidence type="ECO:0000313" key="2">
    <source>
        <dbReference type="EMBL" id="RXI35445.1"/>
    </source>
</evidence>
<evidence type="ECO:0000256" key="1">
    <source>
        <dbReference type="SAM" id="Phobius"/>
    </source>
</evidence>
<comment type="caution">
    <text evidence="2">The sequence shown here is derived from an EMBL/GenBank/DDBJ whole genome shotgun (WGS) entry which is preliminary data.</text>
</comment>
<protein>
    <submittedName>
        <fullName evidence="2">Uncharacterized protein</fullName>
    </submittedName>
</protein>
<sequence length="71" mass="8145">MLFGHGIGSGFYSYGNNEIVQQTELVYLDLFRMFGLILFQYSFFLLYTFDAADDKARVYIGGARGLREITN</sequence>
<organism evidence="2 3">
    <name type="scientific">Arcobacter cloacae</name>
    <dbReference type="NCBI Taxonomy" id="1054034"/>
    <lineage>
        <taxon>Bacteria</taxon>
        <taxon>Pseudomonadati</taxon>
        <taxon>Campylobacterota</taxon>
        <taxon>Epsilonproteobacteria</taxon>
        <taxon>Campylobacterales</taxon>
        <taxon>Arcobacteraceae</taxon>
        <taxon>Arcobacter</taxon>
    </lineage>
</organism>